<protein>
    <submittedName>
        <fullName evidence="1">Uncharacterized protein</fullName>
    </submittedName>
</protein>
<dbReference type="Proteomes" id="UP000192247">
    <property type="component" value="Unassembled WGS sequence"/>
</dbReference>
<reference evidence="1 2" key="1">
    <citation type="journal article" date="2017" name="Gigascience">
        <title>Draft genome of the honey bee ectoparasitic mite, Tropilaelaps mercedesae, is shaped by the parasitic life history.</title>
        <authorList>
            <person name="Dong X."/>
            <person name="Armstrong S.D."/>
            <person name="Xia D."/>
            <person name="Makepeace B.L."/>
            <person name="Darby A.C."/>
            <person name="Kadowaki T."/>
        </authorList>
    </citation>
    <scope>NUCLEOTIDE SEQUENCE [LARGE SCALE GENOMIC DNA]</scope>
    <source>
        <strain evidence="1">Wuxi-XJTLU</strain>
    </source>
</reference>
<dbReference type="AlphaFoldDB" id="A0A1V9XCR1"/>
<accession>A0A1V9XCR1</accession>
<evidence type="ECO:0000313" key="2">
    <source>
        <dbReference type="Proteomes" id="UP000192247"/>
    </source>
</evidence>
<keyword evidence="2" id="KW-1185">Reference proteome</keyword>
<dbReference type="EMBL" id="MNPL01014821">
    <property type="protein sequence ID" value="OQR71350.1"/>
    <property type="molecule type" value="Genomic_DNA"/>
</dbReference>
<name>A0A1V9XCR1_9ACAR</name>
<sequence>MPASRWSSRRATDESFLIVPKIRMSQVGLRPLPAGWRRASSADLQAW</sequence>
<gene>
    <name evidence="1" type="ORF">BIW11_11053</name>
</gene>
<proteinExistence type="predicted"/>
<organism evidence="1 2">
    <name type="scientific">Tropilaelaps mercedesae</name>
    <dbReference type="NCBI Taxonomy" id="418985"/>
    <lineage>
        <taxon>Eukaryota</taxon>
        <taxon>Metazoa</taxon>
        <taxon>Ecdysozoa</taxon>
        <taxon>Arthropoda</taxon>
        <taxon>Chelicerata</taxon>
        <taxon>Arachnida</taxon>
        <taxon>Acari</taxon>
        <taxon>Parasitiformes</taxon>
        <taxon>Mesostigmata</taxon>
        <taxon>Gamasina</taxon>
        <taxon>Dermanyssoidea</taxon>
        <taxon>Laelapidae</taxon>
        <taxon>Tropilaelaps</taxon>
    </lineage>
</organism>
<dbReference type="InParanoid" id="A0A1V9XCR1"/>
<evidence type="ECO:0000313" key="1">
    <source>
        <dbReference type="EMBL" id="OQR71350.1"/>
    </source>
</evidence>
<comment type="caution">
    <text evidence="1">The sequence shown here is derived from an EMBL/GenBank/DDBJ whole genome shotgun (WGS) entry which is preliminary data.</text>
</comment>